<dbReference type="Proteomes" id="UP000250140">
    <property type="component" value="Unassembled WGS sequence"/>
</dbReference>
<feature type="region of interest" description="Disordered" evidence="9">
    <location>
        <begin position="155"/>
        <end position="186"/>
    </location>
</feature>
<evidence type="ECO:0000259" key="11">
    <source>
        <dbReference type="PROSITE" id="PS51503"/>
    </source>
</evidence>
<proteinExistence type="inferred from homology"/>
<accession>A0A8E2FDA4</accession>
<evidence type="ECO:0000256" key="7">
    <source>
        <dbReference type="ARBA" id="ARBA00023128"/>
    </source>
</evidence>
<dbReference type="InterPro" id="IPR007667">
    <property type="entry name" value="Hypoxia_induced_domain"/>
</dbReference>
<dbReference type="OrthoDB" id="6604018at2759"/>
<evidence type="ECO:0000256" key="5">
    <source>
        <dbReference type="ARBA" id="ARBA00022692"/>
    </source>
</evidence>
<comment type="function">
    <text evidence="1">Cytochrome c oxidase subunit which plays a role in assembly of respiratory supercomplexes.</text>
</comment>
<keyword evidence="5 10" id="KW-0812">Transmembrane</keyword>
<evidence type="ECO:0000256" key="8">
    <source>
        <dbReference type="ARBA" id="ARBA00023136"/>
    </source>
</evidence>
<evidence type="ECO:0000256" key="3">
    <source>
        <dbReference type="ARBA" id="ARBA00009366"/>
    </source>
</evidence>
<comment type="subunit">
    <text evidence="4">Associates with the respiratory chain complex III/complex IV supercomplex.</text>
</comment>
<feature type="compositionally biased region" description="Basic and acidic residues" evidence="9">
    <location>
        <begin position="155"/>
        <end position="167"/>
    </location>
</feature>
<keyword evidence="8 10" id="KW-0472">Membrane</keyword>
<reference evidence="12 13" key="1">
    <citation type="journal article" date="2016" name="Nat. Commun.">
        <title>Ectomycorrhizal ecology is imprinted in the genome of the dominant symbiotic fungus Cenococcum geophilum.</title>
        <authorList>
            <consortium name="DOE Joint Genome Institute"/>
            <person name="Peter M."/>
            <person name="Kohler A."/>
            <person name="Ohm R.A."/>
            <person name="Kuo A."/>
            <person name="Krutzmann J."/>
            <person name="Morin E."/>
            <person name="Arend M."/>
            <person name="Barry K.W."/>
            <person name="Binder M."/>
            <person name="Choi C."/>
            <person name="Clum A."/>
            <person name="Copeland A."/>
            <person name="Grisel N."/>
            <person name="Haridas S."/>
            <person name="Kipfer T."/>
            <person name="LaButti K."/>
            <person name="Lindquist E."/>
            <person name="Lipzen A."/>
            <person name="Maire R."/>
            <person name="Meier B."/>
            <person name="Mihaltcheva S."/>
            <person name="Molinier V."/>
            <person name="Murat C."/>
            <person name="Poggeler S."/>
            <person name="Quandt C.A."/>
            <person name="Sperisen C."/>
            <person name="Tritt A."/>
            <person name="Tisserant E."/>
            <person name="Crous P.W."/>
            <person name="Henrissat B."/>
            <person name="Nehls U."/>
            <person name="Egli S."/>
            <person name="Spatafora J.W."/>
            <person name="Grigoriev I.V."/>
            <person name="Martin F.M."/>
        </authorList>
    </citation>
    <scope>NUCLEOTIDE SEQUENCE [LARGE SCALE GENOMIC DNA]</scope>
    <source>
        <strain evidence="12 13">CBS 207.34</strain>
    </source>
</reference>
<feature type="domain" description="HIG1" evidence="11">
    <location>
        <begin position="7"/>
        <end position="98"/>
    </location>
</feature>
<dbReference type="PANTHER" id="PTHR12297:SF3">
    <property type="entry name" value="HIG1 DOMAIN FAMILY MEMBER 1A"/>
    <property type="match status" value="1"/>
</dbReference>
<dbReference type="InterPro" id="IPR050355">
    <property type="entry name" value="RCF1"/>
</dbReference>
<evidence type="ECO:0000256" key="10">
    <source>
        <dbReference type="SAM" id="Phobius"/>
    </source>
</evidence>
<protein>
    <submittedName>
        <fullName evidence="12">Altered inheritance of mitochondria protein 31, mitochondrial</fullName>
    </submittedName>
</protein>
<dbReference type="PROSITE" id="PS51503">
    <property type="entry name" value="HIG1"/>
    <property type="match status" value="1"/>
</dbReference>
<keyword evidence="6 10" id="KW-1133">Transmembrane helix</keyword>
<sequence>MASDAPLPSSFDGDEDFYSEDRLGKLTRRLREEPLIPLGCALTVWALVGATRSIRRGDHAKTNIMFRRRIYAQGFTLVAMLAGSMYWQKDREKRKEFEGVVAERQRVEKREKWLRELEARDEDEKAFKAMMERRRNAEKEGSNIKKVIGEAKDDVGKRLGESTRQDARAAGQVEQSSVMEKEKEEKGVLQAVKDLIGWK</sequence>
<dbReference type="GO" id="GO:0031966">
    <property type="term" value="C:mitochondrial membrane"/>
    <property type="evidence" value="ECO:0007669"/>
    <property type="project" value="UniProtKB-SubCell"/>
</dbReference>
<dbReference type="GO" id="GO:0097250">
    <property type="term" value="P:mitochondrial respirasome assembly"/>
    <property type="evidence" value="ECO:0007669"/>
    <property type="project" value="TreeGrafter"/>
</dbReference>
<comment type="similarity">
    <text evidence="3">Belongs to the RCF1 family.</text>
</comment>
<evidence type="ECO:0000256" key="2">
    <source>
        <dbReference type="ARBA" id="ARBA00004325"/>
    </source>
</evidence>
<evidence type="ECO:0000256" key="4">
    <source>
        <dbReference type="ARBA" id="ARBA00011565"/>
    </source>
</evidence>
<evidence type="ECO:0000256" key="6">
    <source>
        <dbReference type="ARBA" id="ARBA00022989"/>
    </source>
</evidence>
<dbReference type="PANTHER" id="PTHR12297">
    <property type="entry name" value="HYPOXIA-INDUCBILE GENE 1 HIG1 -RELATED"/>
    <property type="match status" value="1"/>
</dbReference>
<evidence type="ECO:0000313" key="12">
    <source>
        <dbReference type="EMBL" id="OCL15061.1"/>
    </source>
</evidence>
<comment type="subcellular location">
    <subcellularLocation>
        <location evidence="2">Mitochondrion membrane</location>
    </subcellularLocation>
</comment>
<dbReference type="Gene3D" id="6.10.140.1320">
    <property type="match status" value="1"/>
</dbReference>
<evidence type="ECO:0000256" key="1">
    <source>
        <dbReference type="ARBA" id="ARBA00002584"/>
    </source>
</evidence>
<keyword evidence="13" id="KW-1185">Reference proteome</keyword>
<gene>
    <name evidence="12" type="ORF">AOQ84DRAFT_227343</name>
</gene>
<dbReference type="EMBL" id="KV748492">
    <property type="protein sequence ID" value="OCL15061.1"/>
    <property type="molecule type" value="Genomic_DNA"/>
</dbReference>
<feature type="transmembrane region" description="Helical" evidence="10">
    <location>
        <begin position="70"/>
        <end position="87"/>
    </location>
</feature>
<dbReference type="AlphaFoldDB" id="A0A8E2FDA4"/>
<feature type="transmembrane region" description="Helical" evidence="10">
    <location>
        <begin position="34"/>
        <end position="50"/>
    </location>
</feature>
<name>A0A8E2FDA4_9PEZI</name>
<evidence type="ECO:0000256" key="9">
    <source>
        <dbReference type="SAM" id="MobiDB-lite"/>
    </source>
</evidence>
<organism evidence="12 13">
    <name type="scientific">Glonium stellatum</name>
    <dbReference type="NCBI Taxonomy" id="574774"/>
    <lineage>
        <taxon>Eukaryota</taxon>
        <taxon>Fungi</taxon>
        <taxon>Dikarya</taxon>
        <taxon>Ascomycota</taxon>
        <taxon>Pezizomycotina</taxon>
        <taxon>Dothideomycetes</taxon>
        <taxon>Pleosporomycetidae</taxon>
        <taxon>Gloniales</taxon>
        <taxon>Gloniaceae</taxon>
        <taxon>Glonium</taxon>
    </lineage>
</organism>
<evidence type="ECO:0000313" key="13">
    <source>
        <dbReference type="Proteomes" id="UP000250140"/>
    </source>
</evidence>
<keyword evidence="7" id="KW-0496">Mitochondrion</keyword>
<dbReference type="Pfam" id="PF04588">
    <property type="entry name" value="HIG_1_N"/>
    <property type="match status" value="1"/>
</dbReference>